<dbReference type="GO" id="GO:0000049">
    <property type="term" value="F:tRNA binding"/>
    <property type="evidence" value="ECO:0007669"/>
    <property type="project" value="TreeGrafter"/>
</dbReference>
<feature type="region of interest" description="Disordered" evidence="15">
    <location>
        <begin position="222"/>
        <end position="241"/>
    </location>
</feature>
<evidence type="ECO:0000256" key="5">
    <source>
        <dbReference type="ARBA" id="ARBA00022490"/>
    </source>
</evidence>
<comment type="catalytic activity">
    <reaction evidence="12 13">
        <text>L-threonine + hydrogencarbonate + ATP = L-threonylcarbamoyladenylate + diphosphate + H2O</text>
        <dbReference type="Rhea" id="RHEA:36407"/>
        <dbReference type="ChEBI" id="CHEBI:15377"/>
        <dbReference type="ChEBI" id="CHEBI:17544"/>
        <dbReference type="ChEBI" id="CHEBI:30616"/>
        <dbReference type="ChEBI" id="CHEBI:33019"/>
        <dbReference type="ChEBI" id="CHEBI:57926"/>
        <dbReference type="ChEBI" id="CHEBI:73682"/>
        <dbReference type="EC" id="2.7.7.87"/>
    </reaction>
</comment>
<feature type="binding site" evidence="14">
    <location>
        <position position="128"/>
    </location>
    <ligand>
        <name>L-threonine</name>
        <dbReference type="ChEBI" id="CHEBI:57926"/>
    </ligand>
</feature>
<evidence type="ECO:0000256" key="6">
    <source>
        <dbReference type="ARBA" id="ARBA00022679"/>
    </source>
</evidence>
<dbReference type="GO" id="GO:0006450">
    <property type="term" value="P:regulation of translational fidelity"/>
    <property type="evidence" value="ECO:0007669"/>
    <property type="project" value="TreeGrafter"/>
</dbReference>
<evidence type="ECO:0000256" key="14">
    <source>
        <dbReference type="PIRSR" id="PIRSR004930-1"/>
    </source>
</evidence>
<dbReference type="InterPro" id="IPR010923">
    <property type="entry name" value="T(6)A37_SUA5"/>
</dbReference>
<name>A0A2Z5G0N4_9BACT</name>
<evidence type="ECO:0000259" key="16">
    <source>
        <dbReference type="PROSITE" id="PS51163"/>
    </source>
</evidence>
<feature type="binding site" evidence="14">
    <location>
        <position position="150"/>
    </location>
    <ligand>
        <name>ATP</name>
        <dbReference type="ChEBI" id="CHEBI:30616"/>
    </ligand>
</feature>
<keyword evidence="8 13" id="KW-0548">Nucleotidyltransferase</keyword>
<dbReference type="Gene3D" id="3.90.870.10">
    <property type="entry name" value="DHBP synthase"/>
    <property type="match status" value="1"/>
</dbReference>
<dbReference type="InterPro" id="IPR017945">
    <property type="entry name" value="DHBP_synth_RibB-like_a/b_dom"/>
</dbReference>
<dbReference type="GO" id="GO:0003725">
    <property type="term" value="F:double-stranded RNA binding"/>
    <property type="evidence" value="ECO:0007669"/>
    <property type="project" value="UniProtKB-UniRule"/>
</dbReference>
<gene>
    <name evidence="17" type="ORF">ACPOL_3267</name>
</gene>
<evidence type="ECO:0000256" key="10">
    <source>
        <dbReference type="ARBA" id="ARBA00022840"/>
    </source>
</evidence>
<dbReference type="Gene3D" id="3.40.50.11030">
    <property type="entry name" value="Threonylcarbamoyl-AMP synthase, C-terminal domain"/>
    <property type="match status" value="1"/>
</dbReference>
<feature type="binding site" evidence="14">
    <location>
        <position position="202"/>
    </location>
    <ligand>
        <name>ATP</name>
        <dbReference type="ChEBI" id="CHEBI:30616"/>
    </ligand>
</feature>
<dbReference type="RefSeq" id="WP_114207739.1">
    <property type="nucleotide sequence ID" value="NZ_CP030840.1"/>
</dbReference>
<dbReference type="GO" id="GO:0008033">
    <property type="term" value="P:tRNA processing"/>
    <property type="evidence" value="ECO:0007669"/>
    <property type="project" value="UniProtKB-KW"/>
</dbReference>
<feature type="domain" description="YrdC-like" evidence="16">
    <location>
        <begin position="19"/>
        <end position="206"/>
    </location>
</feature>
<evidence type="ECO:0000313" key="18">
    <source>
        <dbReference type="Proteomes" id="UP000253606"/>
    </source>
</evidence>
<feature type="binding site" evidence="14">
    <location>
        <position position="247"/>
    </location>
    <ligand>
        <name>ATP</name>
        <dbReference type="ChEBI" id="CHEBI:30616"/>
    </ligand>
</feature>
<dbReference type="EC" id="2.7.7.87" evidence="3 13"/>
<evidence type="ECO:0000256" key="2">
    <source>
        <dbReference type="ARBA" id="ARBA00007663"/>
    </source>
</evidence>
<evidence type="ECO:0000256" key="4">
    <source>
        <dbReference type="ARBA" id="ARBA00015492"/>
    </source>
</evidence>
<feature type="binding site" evidence="14">
    <location>
        <position position="73"/>
    </location>
    <ligand>
        <name>L-threonine</name>
        <dbReference type="ChEBI" id="CHEBI:57926"/>
    </ligand>
</feature>
<dbReference type="EMBL" id="CP030840">
    <property type="protein sequence ID" value="AXC12560.1"/>
    <property type="molecule type" value="Genomic_DNA"/>
</dbReference>
<comment type="similarity">
    <text evidence="2 13">Belongs to the SUA5 family.</text>
</comment>
<evidence type="ECO:0000256" key="1">
    <source>
        <dbReference type="ARBA" id="ARBA00004496"/>
    </source>
</evidence>
<dbReference type="PANTHER" id="PTHR17490">
    <property type="entry name" value="SUA5"/>
    <property type="match status" value="1"/>
</dbReference>
<dbReference type="SUPFAM" id="SSF55821">
    <property type="entry name" value="YrdC/RibB"/>
    <property type="match status" value="1"/>
</dbReference>
<dbReference type="FunFam" id="3.90.870.10:FF:000009">
    <property type="entry name" value="Threonylcarbamoyl-AMP synthase, putative"/>
    <property type="match status" value="1"/>
</dbReference>
<dbReference type="InterPro" id="IPR038385">
    <property type="entry name" value="Sua5/YwlC_C"/>
</dbReference>
<dbReference type="InterPro" id="IPR006070">
    <property type="entry name" value="Sua5-like_dom"/>
</dbReference>
<keyword evidence="10 13" id="KW-0067">ATP-binding</keyword>
<keyword evidence="18" id="KW-1185">Reference proteome</keyword>
<keyword evidence="7 13" id="KW-0819">tRNA processing</keyword>
<dbReference type="GO" id="GO:0005737">
    <property type="term" value="C:cytoplasm"/>
    <property type="evidence" value="ECO:0007669"/>
    <property type="project" value="UniProtKB-SubCell"/>
</dbReference>
<evidence type="ECO:0000256" key="3">
    <source>
        <dbReference type="ARBA" id="ARBA00012584"/>
    </source>
</evidence>
<keyword evidence="9 13" id="KW-0547">Nucleotide-binding</keyword>
<reference evidence="17 18" key="1">
    <citation type="journal article" date="2018" name="Front. Microbiol.">
        <title>Hydrolytic Capabilities as a Key to Environmental Success: Chitinolytic and Cellulolytic Acidobacteria From Acidic Sub-arctic Soils and Boreal Peatlands.</title>
        <authorList>
            <person name="Belova S.E."/>
            <person name="Ravin N.V."/>
            <person name="Pankratov T.A."/>
            <person name="Rakitin A.L."/>
            <person name="Ivanova A.A."/>
            <person name="Beletsky A.V."/>
            <person name="Mardanov A.V."/>
            <person name="Sinninghe Damste J.S."/>
            <person name="Dedysh S.N."/>
        </authorList>
    </citation>
    <scope>NUCLEOTIDE SEQUENCE [LARGE SCALE GENOMIC DNA]</scope>
    <source>
        <strain evidence="17 18">SBC82</strain>
    </source>
</reference>
<evidence type="ECO:0000256" key="8">
    <source>
        <dbReference type="ARBA" id="ARBA00022695"/>
    </source>
</evidence>
<dbReference type="NCBIfam" id="TIGR00057">
    <property type="entry name" value="L-threonylcarbamoyladenylate synthase"/>
    <property type="match status" value="1"/>
</dbReference>
<dbReference type="Pfam" id="PF01300">
    <property type="entry name" value="Sua5_yciO_yrdC"/>
    <property type="match status" value="1"/>
</dbReference>
<dbReference type="OrthoDB" id="9814580at2"/>
<dbReference type="GO" id="GO:0005524">
    <property type="term" value="F:ATP binding"/>
    <property type="evidence" value="ECO:0007669"/>
    <property type="project" value="UniProtKB-UniRule"/>
</dbReference>
<protein>
    <recommendedName>
        <fullName evidence="4 13">Threonylcarbamoyl-AMP synthase</fullName>
        <shortName evidence="13">TC-AMP synthase</shortName>
        <ecNumber evidence="3 13">2.7.7.87</ecNumber>
    </recommendedName>
    <alternativeName>
        <fullName evidence="11 13">L-threonylcarbamoyladenylate synthase</fullName>
    </alternativeName>
</protein>
<evidence type="ECO:0000256" key="11">
    <source>
        <dbReference type="ARBA" id="ARBA00029774"/>
    </source>
</evidence>
<comment type="subcellular location">
    <subcellularLocation>
        <location evidence="1 13">Cytoplasm</location>
    </subcellularLocation>
</comment>
<dbReference type="KEGG" id="abas:ACPOL_3267"/>
<comment type="function">
    <text evidence="13">Required for the formation of a threonylcarbamoyl group on adenosine at position 37 (t(6)A37) in tRNAs that read codons beginning with adenine.</text>
</comment>
<dbReference type="Pfam" id="PF03481">
    <property type="entry name" value="Sua5_C"/>
    <property type="match status" value="1"/>
</dbReference>
<keyword evidence="5 13" id="KW-0963">Cytoplasm</keyword>
<feature type="binding site" evidence="14">
    <location>
        <position position="41"/>
    </location>
    <ligand>
        <name>L-threonine</name>
        <dbReference type="ChEBI" id="CHEBI:57926"/>
    </ligand>
</feature>
<keyword evidence="6 13" id="KW-0808">Transferase</keyword>
<dbReference type="Proteomes" id="UP000253606">
    <property type="component" value="Chromosome"/>
</dbReference>
<dbReference type="GO" id="GO:0061710">
    <property type="term" value="F:L-threonylcarbamoyladenylate synthase"/>
    <property type="evidence" value="ECO:0007669"/>
    <property type="project" value="UniProtKB-EC"/>
</dbReference>
<feature type="binding site" evidence="14">
    <location>
        <position position="158"/>
    </location>
    <ligand>
        <name>ATP</name>
        <dbReference type="ChEBI" id="CHEBI:30616"/>
    </ligand>
</feature>
<dbReference type="PIRSF" id="PIRSF004930">
    <property type="entry name" value="Tln_factor_SUA5"/>
    <property type="match status" value="1"/>
</dbReference>
<dbReference type="PROSITE" id="PS51163">
    <property type="entry name" value="YRDC"/>
    <property type="match status" value="1"/>
</dbReference>
<organism evidence="17 18">
    <name type="scientific">Acidisarcina polymorpha</name>
    <dbReference type="NCBI Taxonomy" id="2211140"/>
    <lineage>
        <taxon>Bacteria</taxon>
        <taxon>Pseudomonadati</taxon>
        <taxon>Acidobacteriota</taxon>
        <taxon>Terriglobia</taxon>
        <taxon>Terriglobales</taxon>
        <taxon>Acidobacteriaceae</taxon>
        <taxon>Acidisarcina</taxon>
    </lineage>
</organism>
<feature type="binding site" evidence="14">
    <location>
        <position position="188"/>
    </location>
    <ligand>
        <name>L-threonine</name>
        <dbReference type="ChEBI" id="CHEBI:57926"/>
    </ligand>
</feature>
<accession>A0A2Z5G0N4</accession>
<dbReference type="InterPro" id="IPR050156">
    <property type="entry name" value="TC-AMP_synthase_SUA5"/>
</dbReference>
<evidence type="ECO:0000256" key="13">
    <source>
        <dbReference type="PIRNR" id="PIRNR004930"/>
    </source>
</evidence>
<dbReference type="InterPro" id="IPR005145">
    <property type="entry name" value="Sua5_C"/>
</dbReference>
<evidence type="ECO:0000256" key="12">
    <source>
        <dbReference type="ARBA" id="ARBA00048366"/>
    </source>
</evidence>
<evidence type="ECO:0000256" key="7">
    <source>
        <dbReference type="ARBA" id="ARBA00022694"/>
    </source>
</evidence>
<sequence length="358" mass="38287">MKTLRRKVDINGLHTAPVQAMIEEAANVIRAGGLVVFPTETVYGLGANALSASSVEKIFHAKQRPSWDPLIVHIADTAMLSKVVAAPLSHSARLLAEAFWPGPLTLLLPKASSIPDGVTAGRSLVGVRIPAHPVARALILAAGVPIAAPSANSFGRISPTLAIHVLEDLDGRIDMLLDSGETLHGVESTVVDVAQDPVVLYRHGAIPIEDLRRVYGKIEDGSREGNSARMPEPPESLPSPGLGIRHYAPKARLVPIEEEWADLPEALYQAVQDAAAVNKRLGVMLPSGFLSRSLPALPNVLVFDWGDWTDLPMLAHRLFAGLRCLDAEGVEIILCPVPQGEGIGAAIRDRLFKASRKT</sequence>
<evidence type="ECO:0000256" key="15">
    <source>
        <dbReference type="SAM" id="MobiDB-lite"/>
    </source>
</evidence>
<feature type="binding site" evidence="14">
    <location>
        <position position="64"/>
    </location>
    <ligand>
        <name>ATP</name>
        <dbReference type="ChEBI" id="CHEBI:30616"/>
    </ligand>
</feature>
<dbReference type="PANTHER" id="PTHR17490:SF16">
    <property type="entry name" value="THREONYLCARBAMOYL-AMP SYNTHASE"/>
    <property type="match status" value="1"/>
</dbReference>
<feature type="binding site" evidence="14">
    <location>
        <position position="148"/>
    </location>
    <ligand>
        <name>L-threonine</name>
        <dbReference type="ChEBI" id="CHEBI:57926"/>
    </ligand>
</feature>
<evidence type="ECO:0000313" key="17">
    <source>
        <dbReference type="EMBL" id="AXC12560.1"/>
    </source>
</evidence>
<evidence type="ECO:0000256" key="9">
    <source>
        <dbReference type="ARBA" id="ARBA00022741"/>
    </source>
</evidence>
<dbReference type="AlphaFoldDB" id="A0A2Z5G0N4"/>
<proteinExistence type="inferred from homology"/>